<evidence type="ECO:0000313" key="2">
    <source>
        <dbReference type="Proteomes" id="UP000234950"/>
    </source>
</evidence>
<proteinExistence type="predicted"/>
<accession>A0A2N5HBX5</accession>
<protein>
    <submittedName>
        <fullName evidence="1">Glutathione synthetase</fullName>
    </submittedName>
</protein>
<dbReference type="EMBL" id="PGVE01000064">
    <property type="protein sequence ID" value="PLS03018.1"/>
    <property type="molecule type" value="Genomic_DNA"/>
</dbReference>
<dbReference type="OrthoDB" id="7869153at2"/>
<dbReference type="RefSeq" id="WP_101649212.1">
    <property type="nucleotide sequence ID" value="NZ_PGVE01000064.1"/>
</dbReference>
<name>A0A2N5HBX5_9BACI</name>
<reference evidence="1 2" key="1">
    <citation type="submission" date="2017-11" db="EMBL/GenBank/DDBJ databases">
        <title>Comparitive Functional Genomics of Dry Heat Resistant strains isolated from the Viking Spacecraft.</title>
        <authorList>
            <person name="Seuylemezian A."/>
            <person name="Cooper K."/>
            <person name="Vaishampayan P."/>
        </authorList>
    </citation>
    <scope>NUCLEOTIDE SEQUENCE [LARGE SCALE GENOMIC DNA]</scope>
    <source>
        <strain evidence="1 2">V32-6</strain>
    </source>
</reference>
<dbReference type="Proteomes" id="UP000234950">
    <property type="component" value="Unassembled WGS sequence"/>
</dbReference>
<dbReference type="InterPro" id="IPR026838">
    <property type="entry name" value="YheC/D"/>
</dbReference>
<keyword evidence="2" id="KW-1185">Reference proteome</keyword>
<gene>
    <name evidence="1" type="ORF">CVD27_17710</name>
</gene>
<dbReference type="Pfam" id="PF14398">
    <property type="entry name" value="ATPgrasp_YheCD"/>
    <property type="match status" value="1"/>
</dbReference>
<dbReference type="AlphaFoldDB" id="A0A2N5HBX5"/>
<sequence>MRKHYLIEVAQNDQLIVFCPPNLIEDKQIKRIAFGSKSMEVEFLPHPDQNDRISISRKIQERIQFPNFKVPLHAFLENEVLYIGPLVGIFTAGFTSYPDQPIGERTQFFAKLLSVNRSVGALPFVFGEQHIDWKLGTIEGYFFHENKWKTVDVPFPNVIYDRLPNRKSEENPKLIKARNRLQKEYLIPWYNPGFFNKLDIYERLQQDSSVTPYLPETYPFISFSSIEMMLSKYGHVFIKPKNGSLGYGVHQVIYDKHTDHYYCRYQDEAGQNRLRKYSTLERLFQSVFSSLSLDRMLVQQGIHLLRKDQRSVDFRVHTNKDDSGQWRVTAIAGKIAGQGSVTTHARSGGDIKTINEIFSEDEAKIYTEKLSHAVLLLSKALDKNIEGIIGEIGFDLGIDRNGDVWLFEANSKPGRSIFSHPELKEFDLLTRKLSIAFAVFLTEQSLLHPEELFK</sequence>
<comment type="caution">
    <text evidence="1">The sequence shown here is derived from an EMBL/GenBank/DDBJ whole genome shotgun (WGS) entry which is preliminary data.</text>
</comment>
<dbReference type="SUPFAM" id="SSF56059">
    <property type="entry name" value="Glutathione synthetase ATP-binding domain-like"/>
    <property type="match status" value="1"/>
</dbReference>
<evidence type="ECO:0000313" key="1">
    <source>
        <dbReference type="EMBL" id="PLS03018.1"/>
    </source>
</evidence>
<organism evidence="1 2">
    <name type="scientific">Neobacillus cucumis</name>
    <dbReference type="NCBI Taxonomy" id="1740721"/>
    <lineage>
        <taxon>Bacteria</taxon>
        <taxon>Bacillati</taxon>
        <taxon>Bacillota</taxon>
        <taxon>Bacilli</taxon>
        <taxon>Bacillales</taxon>
        <taxon>Bacillaceae</taxon>
        <taxon>Neobacillus</taxon>
    </lineage>
</organism>